<evidence type="ECO:0000259" key="3">
    <source>
        <dbReference type="Pfam" id="PF00561"/>
    </source>
</evidence>
<gene>
    <name evidence="5" type="ORF">GCM10011610_09810</name>
</gene>
<evidence type="ECO:0000259" key="4">
    <source>
        <dbReference type="Pfam" id="PF08386"/>
    </source>
</evidence>
<keyword evidence="6" id="KW-1185">Reference proteome</keyword>
<name>A0ABQ2K7U4_9NOCA</name>
<sequence>MRILGSIPVSARPARSVRREWTVCLALASTVLMAACGPSSSPPDTAQSATMPTTAAHAPAKLEPRDCPDLPELADAQCWTMEVRANRITGQGTVRLPVARIPAEIQPAEPDPIVLLTGGPGNDAILDPPIPNGVGRNRDLILMSARGTLSAEPALTCPEIDAFYAERVGLVFGSPSTGSKNADAAKACYDRLSDSADLAAFNTVEMSYDLAELRAALEIDRWNIYSHSYGTDLALVYMRQDPQAIRSVTLDGVTPPSVAALGWTWASAREAFDNMTAACEAQPQCEAAYPDLADKFVDMVNKLEAQPITTTVDVHGRNTTVVLDGGTLLNWFVPMATHFPAEFPAAIYELAEGKPERIAQVWATVWTDPAKAGKFGWGLALSVWCSEWVPFETREDELRMAAEAFPAFPDSVREQAPQLPFLREVCAVWRVPKGPDAIRDVTTSDIPTLVLSGSYDGQTGARWGHYVAADLSRSTEVTVPGVAHGIYTDPCAAQIAVSFYENPLEPDTGCVSAVQPPPYAVNPPPP</sequence>
<feature type="compositionally biased region" description="Polar residues" evidence="1">
    <location>
        <begin position="38"/>
        <end position="48"/>
    </location>
</feature>
<dbReference type="InterPro" id="IPR029058">
    <property type="entry name" value="AB_hydrolase_fold"/>
</dbReference>
<feature type="compositionally biased region" description="Low complexity" evidence="1">
    <location>
        <begin position="49"/>
        <end position="59"/>
    </location>
</feature>
<feature type="region of interest" description="Disordered" evidence="1">
    <location>
        <begin position="36"/>
        <end position="67"/>
    </location>
</feature>
<keyword evidence="2" id="KW-0732">Signal</keyword>
<dbReference type="SUPFAM" id="SSF53474">
    <property type="entry name" value="alpha/beta-Hydrolases"/>
    <property type="match status" value="1"/>
</dbReference>
<organism evidence="5 6">
    <name type="scientific">Nocardia rhizosphaerihabitans</name>
    <dbReference type="NCBI Taxonomy" id="1691570"/>
    <lineage>
        <taxon>Bacteria</taxon>
        <taxon>Bacillati</taxon>
        <taxon>Actinomycetota</taxon>
        <taxon>Actinomycetes</taxon>
        <taxon>Mycobacteriales</taxon>
        <taxon>Nocardiaceae</taxon>
        <taxon>Nocardia</taxon>
    </lineage>
</organism>
<dbReference type="Pfam" id="PF00561">
    <property type="entry name" value="Abhydrolase_1"/>
    <property type="match status" value="1"/>
</dbReference>
<dbReference type="Pfam" id="PF08386">
    <property type="entry name" value="Abhydrolase_4"/>
    <property type="match status" value="1"/>
</dbReference>
<feature type="signal peptide" evidence="2">
    <location>
        <begin position="1"/>
        <end position="34"/>
    </location>
</feature>
<evidence type="ECO:0000256" key="1">
    <source>
        <dbReference type="SAM" id="MobiDB-lite"/>
    </source>
</evidence>
<evidence type="ECO:0000256" key="2">
    <source>
        <dbReference type="SAM" id="SignalP"/>
    </source>
</evidence>
<evidence type="ECO:0000313" key="6">
    <source>
        <dbReference type="Proteomes" id="UP000658127"/>
    </source>
</evidence>
<feature type="chain" id="PRO_5046062282" evidence="2">
    <location>
        <begin position="35"/>
        <end position="526"/>
    </location>
</feature>
<proteinExistence type="predicted"/>
<dbReference type="InterPro" id="IPR000073">
    <property type="entry name" value="AB_hydrolase_1"/>
</dbReference>
<feature type="domain" description="AB hydrolase-1" evidence="3">
    <location>
        <begin position="112"/>
        <end position="256"/>
    </location>
</feature>
<accession>A0ABQ2K7U4</accession>
<dbReference type="Gene3D" id="3.40.50.1820">
    <property type="entry name" value="alpha/beta hydrolase"/>
    <property type="match status" value="2"/>
</dbReference>
<evidence type="ECO:0000313" key="5">
    <source>
        <dbReference type="EMBL" id="GGN70504.1"/>
    </source>
</evidence>
<dbReference type="PANTHER" id="PTHR43433:SF5">
    <property type="entry name" value="AB HYDROLASE-1 DOMAIN-CONTAINING PROTEIN"/>
    <property type="match status" value="1"/>
</dbReference>
<protein>
    <submittedName>
        <fullName evidence="5">Transporter</fullName>
    </submittedName>
</protein>
<dbReference type="InterPro" id="IPR013595">
    <property type="entry name" value="Pept_S33_TAP-like_C"/>
</dbReference>
<dbReference type="Proteomes" id="UP000658127">
    <property type="component" value="Unassembled WGS sequence"/>
</dbReference>
<reference evidence="6" key="1">
    <citation type="journal article" date="2019" name="Int. J. Syst. Evol. Microbiol.">
        <title>The Global Catalogue of Microorganisms (GCM) 10K type strain sequencing project: providing services to taxonomists for standard genome sequencing and annotation.</title>
        <authorList>
            <consortium name="The Broad Institute Genomics Platform"/>
            <consortium name="The Broad Institute Genome Sequencing Center for Infectious Disease"/>
            <person name="Wu L."/>
            <person name="Ma J."/>
        </authorList>
    </citation>
    <scope>NUCLEOTIDE SEQUENCE [LARGE SCALE GENOMIC DNA]</scope>
    <source>
        <strain evidence="6">CGMCC 4.7329</strain>
    </source>
</reference>
<comment type="caution">
    <text evidence="5">The sequence shown here is derived from an EMBL/GenBank/DDBJ whole genome shotgun (WGS) entry which is preliminary data.</text>
</comment>
<dbReference type="PANTHER" id="PTHR43433">
    <property type="entry name" value="HYDROLASE, ALPHA/BETA FOLD FAMILY PROTEIN"/>
    <property type="match status" value="1"/>
</dbReference>
<feature type="domain" description="Peptidase S33 tripeptidyl aminopeptidase-like C-terminal" evidence="4">
    <location>
        <begin position="425"/>
        <end position="509"/>
    </location>
</feature>
<dbReference type="EMBL" id="BMNE01000001">
    <property type="protein sequence ID" value="GGN70504.1"/>
    <property type="molecule type" value="Genomic_DNA"/>
</dbReference>
<dbReference type="InterPro" id="IPR050471">
    <property type="entry name" value="AB_hydrolase"/>
</dbReference>